<comment type="caution">
    <text evidence="1">The sequence shown here is derived from an EMBL/GenBank/DDBJ whole genome shotgun (WGS) entry which is preliminary data.</text>
</comment>
<accession>A0A816REP6</accession>
<reference evidence="1" key="1">
    <citation type="submission" date="2021-02" db="EMBL/GenBank/DDBJ databases">
        <authorList>
            <person name="Nowell W R."/>
        </authorList>
    </citation>
    <scope>NUCLEOTIDE SEQUENCE</scope>
</reference>
<protein>
    <submittedName>
        <fullName evidence="1">Uncharacterized protein</fullName>
    </submittedName>
</protein>
<dbReference type="AlphaFoldDB" id="A0A816REP6"/>
<dbReference type="EMBL" id="CAJNRE010008588">
    <property type="protein sequence ID" value="CAF2074116.1"/>
    <property type="molecule type" value="Genomic_DNA"/>
</dbReference>
<proteinExistence type="predicted"/>
<organism evidence="1 2">
    <name type="scientific">Rotaria magnacalcarata</name>
    <dbReference type="NCBI Taxonomy" id="392030"/>
    <lineage>
        <taxon>Eukaryota</taxon>
        <taxon>Metazoa</taxon>
        <taxon>Spiralia</taxon>
        <taxon>Gnathifera</taxon>
        <taxon>Rotifera</taxon>
        <taxon>Eurotatoria</taxon>
        <taxon>Bdelloidea</taxon>
        <taxon>Philodinida</taxon>
        <taxon>Philodinidae</taxon>
        <taxon>Rotaria</taxon>
    </lineage>
</organism>
<evidence type="ECO:0000313" key="2">
    <source>
        <dbReference type="Proteomes" id="UP000663824"/>
    </source>
</evidence>
<sequence length="289" mass="33563">MDYVLEHFKHCCSYSIDTESDCDTYDIALIQIHSIPVELPAIVVLIELNHLPSIDSLLFSQIRLLFDFVFQSRNIIYSWGRLVVELEPALSYDIFIFPLGGELINLQRRFKTWIEEKFFPCVECKFICINPCCSQCNHFPHLGSNETWSLQDSLIYTCGQFLDKAPTKNYWSLLLDPLYSTISSSTLSIMIRYATYDCLAVSYLHRPVLENWCLQELKQSRICLLLTNPPSIMFDELEDISDDDIHLNRLEDISDDEIHLSQLKDILPDAIPFNQLESKFVLRDTNQST</sequence>
<evidence type="ECO:0000313" key="1">
    <source>
        <dbReference type="EMBL" id="CAF2074116.1"/>
    </source>
</evidence>
<dbReference type="Proteomes" id="UP000663824">
    <property type="component" value="Unassembled WGS sequence"/>
</dbReference>
<name>A0A816REP6_9BILA</name>
<gene>
    <name evidence="1" type="ORF">MBJ925_LOCUS17257</name>
</gene>